<dbReference type="Pfam" id="PF04142">
    <property type="entry name" value="Nuc_sug_transp"/>
    <property type="match status" value="1"/>
</dbReference>
<evidence type="ECO:0000256" key="1">
    <source>
        <dbReference type="ARBA" id="ARBA00004141"/>
    </source>
</evidence>
<name>A0A166FIB8_DAUCS</name>
<evidence type="ECO:0000256" key="2">
    <source>
        <dbReference type="ARBA" id="ARBA00022692"/>
    </source>
</evidence>
<organism evidence="6">
    <name type="scientific">Daucus carota subsp. sativus</name>
    <name type="common">Carrot</name>
    <dbReference type="NCBI Taxonomy" id="79200"/>
    <lineage>
        <taxon>Eukaryota</taxon>
        <taxon>Viridiplantae</taxon>
        <taxon>Streptophyta</taxon>
        <taxon>Embryophyta</taxon>
        <taxon>Tracheophyta</taxon>
        <taxon>Spermatophyta</taxon>
        <taxon>Magnoliopsida</taxon>
        <taxon>eudicotyledons</taxon>
        <taxon>Gunneridae</taxon>
        <taxon>Pentapetalae</taxon>
        <taxon>asterids</taxon>
        <taxon>campanulids</taxon>
        <taxon>Apiales</taxon>
        <taxon>Apiaceae</taxon>
        <taxon>Apioideae</taxon>
        <taxon>Scandiceae</taxon>
        <taxon>Daucinae</taxon>
        <taxon>Daucus</taxon>
        <taxon>Daucus sect. Daucus</taxon>
    </lineage>
</organism>
<protein>
    <submittedName>
        <fullName evidence="6">Uncharacterized protein</fullName>
    </submittedName>
</protein>
<gene>
    <name evidence="6" type="ORF">DCAR_008651</name>
    <name evidence="7" type="ORF">DCAR_0209771</name>
</gene>
<evidence type="ECO:0000256" key="4">
    <source>
        <dbReference type="ARBA" id="ARBA00023136"/>
    </source>
</evidence>
<accession>A0A166FIB8</accession>
<keyword evidence="4 5" id="KW-0472">Membrane</keyword>
<dbReference type="Proteomes" id="UP000077755">
    <property type="component" value="Chromosome 2"/>
</dbReference>
<evidence type="ECO:0000313" key="7">
    <source>
        <dbReference type="EMBL" id="WOG90527.1"/>
    </source>
</evidence>
<reference evidence="7" key="2">
    <citation type="submission" date="2022-03" db="EMBL/GenBank/DDBJ databases">
        <title>Draft title - Genomic analysis of global carrot germplasm unveils the trajectory of domestication and the origin of high carotenoid orange carrot.</title>
        <authorList>
            <person name="Iorizzo M."/>
            <person name="Ellison S."/>
            <person name="Senalik D."/>
            <person name="Macko-Podgorni A."/>
            <person name="Grzebelus D."/>
            <person name="Bostan H."/>
            <person name="Rolling W."/>
            <person name="Curaba J."/>
            <person name="Simon P."/>
        </authorList>
    </citation>
    <scope>NUCLEOTIDE SEQUENCE</scope>
    <source>
        <tissue evidence="7">Leaf</tissue>
    </source>
</reference>
<dbReference type="Gramene" id="KZN07814">
    <property type="protein sequence ID" value="KZN07814"/>
    <property type="gene ID" value="DCAR_008651"/>
</dbReference>
<evidence type="ECO:0000313" key="8">
    <source>
        <dbReference type="Proteomes" id="UP000077755"/>
    </source>
</evidence>
<proteinExistence type="predicted"/>
<keyword evidence="2 5" id="KW-0812">Transmembrane</keyword>
<dbReference type="EMBL" id="CP093344">
    <property type="protein sequence ID" value="WOG90527.1"/>
    <property type="molecule type" value="Genomic_DNA"/>
</dbReference>
<comment type="subcellular location">
    <subcellularLocation>
        <location evidence="1">Membrane</location>
        <topology evidence="1">Multi-pass membrane protein</topology>
    </subcellularLocation>
</comment>
<evidence type="ECO:0000256" key="5">
    <source>
        <dbReference type="SAM" id="Phobius"/>
    </source>
</evidence>
<dbReference type="GO" id="GO:0015165">
    <property type="term" value="F:pyrimidine nucleotide-sugar transmembrane transporter activity"/>
    <property type="evidence" value="ECO:0007669"/>
    <property type="project" value="InterPro"/>
</dbReference>
<dbReference type="AlphaFoldDB" id="A0A166FIB8"/>
<evidence type="ECO:0000256" key="3">
    <source>
        <dbReference type="ARBA" id="ARBA00022989"/>
    </source>
</evidence>
<dbReference type="GO" id="GO:0000139">
    <property type="term" value="C:Golgi membrane"/>
    <property type="evidence" value="ECO:0007669"/>
    <property type="project" value="InterPro"/>
</dbReference>
<dbReference type="EMBL" id="LNRQ01000002">
    <property type="protein sequence ID" value="KZN07814.1"/>
    <property type="molecule type" value="Genomic_DNA"/>
</dbReference>
<feature type="transmembrane region" description="Helical" evidence="5">
    <location>
        <begin position="12"/>
        <end position="30"/>
    </location>
</feature>
<evidence type="ECO:0000313" key="6">
    <source>
        <dbReference type="EMBL" id="KZN07814.1"/>
    </source>
</evidence>
<feature type="transmembrane region" description="Helical" evidence="5">
    <location>
        <begin position="37"/>
        <end position="55"/>
    </location>
</feature>
<sequence>MVAMLFDGYNIVTWMVVLKLGSTGLLVSWLMNYADNIVKLFLGIIVCIMSVHMYFAPPNMLVDLPVPVMAVPNDVVEVSIDGKTDI</sequence>
<keyword evidence="3 5" id="KW-1133">Transmembrane helix</keyword>
<dbReference type="InterPro" id="IPR007271">
    <property type="entry name" value="Nuc_sug_transpt"/>
</dbReference>
<dbReference type="STRING" id="79200.A0A166FIB8"/>
<reference evidence="6" key="1">
    <citation type="journal article" date="2016" name="Nat. Genet.">
        <title>A high-quality carrot genome assembly provides new insights into carotenoid accumulation and asterid genome evolution.</title>
        <authorList>
            <person name="Iorizzo M."/>
            <person name="Ellison S."/>
            <person name="Senalik D."/>
            <person name="Zeng P."/>
            <person name="Satapoomin P."/>
            <person name="Huang J."/>
            <person name="Bowman M."/>
            <person name="Iovene M."/>
            <person name="Sanseverino W."/>
            <person name="Cavagnaro P."/>
            <person name="Yildiz M."/>
            <person name="Macko-Podgorni A."/>
            <person name="Moranska E."/>
            <person name="Grzebelus E."/>
            <person name="Grzebelus D."/>
            <person name="Ashrafi H."/>
            <person name="Zheng Z."/>
            <person name="Cheng S."/>
            <person name="Spooner D."/>
            <person name="Van Deynze A."/>
            <person name="Simon P."/>
        </authorList>
    </citation>
    <scope>NUCLEOTIDE SEQUENCE [LARGE SCALE GENOMIC DNA]</scope>
    <source>
        <tissue evidence="6">Leaf</tissue>
    </source>
</reference>
<keyword evidence="8" id="KW-1185">Reference proteome</keyword>